<evidence type="ECO:0000313" key="3">
    <source>
        <dbReference type="EMBL" id="KAK8838029.1"/>
    </source>
</evidence>
<dbReference type="PROSITE" id="PS50011">
    <property type="entry name" value="PROTEIN_KINASE_DOM"/>
    <property type="match status" value="1"/>
</dbReference>
<evidence type="ECO:0000313" key="4">
    <source>
        <dbReference type="Proteomes" id="UP001470230"/>
    </source>
</evidence>
<dbReference type="Gene3D" id="3.40.50.12480">
    <property type="match status" value="1"/>
</dbReference>
<keyword evidence="4" id="KW-1185">Reference proteome</keyword>
<dbReference type="EMBL" id="JAPFFF010000057">
    <property type="protein sequence ID" value="KAK8838029.1"/>
    <property type="molecule type" value="Genomic_DNA"/>
</dbReference>
<sequence length="1228" mass="138716">MADSEEQQSTNYQKFRINIKDYKILKQLQSGGYGTVYSVQNIKTSNIYAAKVLNTHSDEAQYKKMIDREIGIMILCQHPTIIKFIGFSTYDFNEQKNITIFMELAKRGSLAEFLQKVQKGIIEELYDNTKKQIILVGIARGMMFLHQHQIIHRDLKPGNILLDKELHPLITDFGLSKFNETSNSVSQSQQCGTSMYMAPEIIEGNRYNGKIDVYSFGILMYEVVTNSIPYPLLCSGKMSAYSFNKKVIDENYRPQFDHPINKSIQKLIESCWSKNPKERPTFEQLFKKLAYNIDDSNTDVYEDFDETEEDNNYYLEDVDINEVISYANDIDNLITTTTKEKVDETENKLVIELIEKNVNPLKKENEEIRNQIVLIQKEKDREINSLKDEVSALKKIIEEEKEERNSEIEKLKQEYEEQFKALQELIKNKPDQIPDSSPVKVDTIDEDTIKSKIEEIIKKRIDEIEKINQQKKIFIDTVLAHFKDNNSYETFNNLNGESQNIIIKEFINNNEANKIVSNINELLNFLSKESINNDQIKYISIQAKEQKQQLFNNFDDIDKIIIHEESIQMIIEKGLLDSVDFIKIINNFDDIYIELNYPSNEYQQIFPNIANLKQSTQFDLKVDVIISRIEDHDKTFQNNKYITAIKILPEVKVITGGYQNGFFEGCSLTEINIPETVTLICGGALNSCTNLKKIIFPSSIKTIEGGAFGSCISLTKIIIPPTVEYIGQFGFMNCSNLREIEINPYKTRIERNTFNQCPLLNHLTFSPGIEFIEKFNFDDYWKLTKISIPTSATAINASGFSNCTTLQEIIIPSSVTTIGNNAFSGCTSLKEITIPSSVTTIGNNAFSGCTSLKEITIPSSVTTIGNNAFSGCASLKEITIPSSVTTIGDNAFSGCASLKEITIPSSVTTIGDNAFSGCTSLKEITIPSSVTTIGENAFYGCTSLDNFNDASETIKITKNRIIDSSRVLELYRKRLFDSANFLREIKNSLNTIIQIQYPSNVFEEIYRIVVRLKEAHKNIQICIIVSSVDSKFYQDQNIDMIQIESNVQTIKSDNFKGSFEGCSSLTKVDIPLSVTLIDNNSFKRCSKLTEITIPSSVTSIKDNVFAECTSLAEITIPSSVTSIGCCSFYGCTSLKQINIPSSVKTIGYCAFYNCTSLKQITIPSSVSSIGYSAFLNCSSLNEVKLSTSLREIGKCTFQGCTSLKTIDVPSHIKINKSAFPSSTYIKRI</sequence>
<dbReference type="InterPro" id="IPR032675">
    <property type="entry name" value="LRR_dom_sf"/>
</dbReference>
<evidence type="ECO:0000259" key="2">
    <source>
        <dbReference type="PROSITE" id="PS50011"/>
    </source>
</evidence>
<dbReference type="InterPro" id="IPR053139">
    <property type="entry name" value="Surface_bspA-like"/>
</dbReference>
<dbReference type="PANTHER" id="PTHR45661">
    <property type="entry name" value="SURFACE ANTIGEN"/>
    <property type="match status" value="1"/>
</dbReference>
<comment type="caution">
    <text evidence="3">The sequence shown here is derived from an EMBL/GenBank/DDBJ whole genome shotgun (WGS) entry which is preliminary data.</text>
</comment>
<gene>
    <name evidence="3" type="ORF">M9Y10_035977</name>
</gene>
<dbReference type="PROSITE" id="PS00108">
    <property type="entry name" value="PROTEIN_KINASE_ST"/>
    <property type="match status" value="1"/>
</dbReference>
<protein>
    <recommendedName>
        <fullName evidence="2">Protein kinase domain-containing protein</fullName>
    </recommendedName>
</protein>
<keyword evidence="1" id="KW-0175">Coiled coil</keyword>
<evidence type="ECO:0000256" key="1">
    <source>
        <dbReference type="SAM" id="Coils"/>
    </source>
</evidence>
<name>A0ABR2GVS3_9EUKA</name>
<dbReference type="InterPro" id="IPR011009">
    <property type="entry name" value="Kinase-like_dom_sf"/>
</dbReference>
<dbReference type="Gene3D" id="1.10.510.10">
    <property type="entry name" value="Transferase(Phosphotransferase) domain 1"/>
    <property type="match status" value="1"/>
</dbReference>
<accession>A0ABR2GVS3</accession>
<dbReference type="InterPro" id="IPR008271">
    <property type="entry name" value="Ser/Thr_kinase_AS"/>
</dbReference>
<dbReference type="InterPro" id="IPR026906">
    <property type="entry name" value="LRR_5"/>
</dbReference>
<dbReference type="SUPFAM" id="SSF52058">
    <property type="entry name" value="L domain-like"/>
    <property type="match status" value="3"/>
</dbReference>
<reference evidence="3 4" key="1">
    <citation type="submission" date="2024-04" db="EMBL/GenBank/DDBJ databases">
        <title>Tritrichomonas musculus Genome.</title>
        <authorList>
            <person name="Alves-Ferreira E."/>
            <person name="Grigg M."/>
            <person name="Lorenzi H."/>
            <person name="Galac M."/>
        </authorList>
    </citation>
    <scope>NUCLEOTIDE SEQUENCE [LARGE SCALE GENOMIC DNA]</scope>
    <source>
        <strain evidence="3 4">EAF2021</strain>
    </source>
</reference>
<dbReference type="Pfam" id="PF00069">
    <property type="entry name" value="Pkinase"/>
    <property type="match status" value="1"/>
</dbReference>
<dbReference type="Proteomes" id="UP001470230">
    <property type="component" value="Unassembled WGS sequence"/>
</dbReference>
<organism evidence="3 4">
    <name type="scientific">Tritrichomonas musculus</name>
    <dbReference type="NCBI Taxonomy" id="1915356"/>
    <lineage>
        <taxon>Eukaryota</taxon>
        <taxon>Metamonada</taxon>
        <taxon>Parabasalia</taxon>
        <taxon>Tritrichomonadida</taxon>
        <taxon>Tritrichomonadidae</taxon>
        <taxon>Tritrichomonas</taxon>
    </lineage>
</organism>
<dbReference type="Gene3D" id="3.80.10.10">
    <property type="entry name" value="Ribonuclease Inhibitor"/>
    <property type="match status" value="3"/>
</dbReference>
<proteinExistence type="predicted"/>
<feature type="coiled-coil region" evidence="1">
    <location>
        <begin position="351"/>
        <end position="428"/>
    </location>
</feature>
<dbReference type="PANTHER" id="PTHR45661:SF3">
    <property type="entry name" value="IG-LIKE DOMAIN-CONTAINING PROTEIN"/>
    <property type="match status" value="1"/>
</dbReference>
<dbReference type="InterPro" id="IPR000719">
    <property type="entry name" value="Prot_kinase_dom"/>
</dbReference>
<dbReference type="SUPFAM" id="SSF56112">
    <property type="entry name" value="Protein kinase-like (PK-like)"/>
    <property type="match status" value="1"/>
</dbReference>
<dbReference type="Pfam" id="PF13306">
    <property type="entry name" value="LRR_5"/>
    <property type="match status" value="3"/>
</dbReference>
<dbReference type="SMART" id="SM00220">
    <property type="entry name" value="S_TKc"/>
    <property type="match status" value="1"/>
</dbReference>
<dbReference type="PRINTS" id="PR00109">
    <property type="entry name" value="TYRKINASE"/>
</dbReference>
<feature type="domain" description="Protein kinase" evidence="2">
    <location>
        <begin position="22"/>
        <end position="292"/>
    </location>
</feature>
<dbReference type="InterPro" id="IPR001245">
    <property type="entry name" value="Ser-Thr/Tyr_kinase_cat_dom"/>
</dbReference>